<evidence type="ECO:0000259" key="2">
    <source>
        <dbReference type="Pfam" id="PF18962"/>
    </source>
</evidence>
<reference evidence="4" key="1">
    <citation type="journal article" date="2019" name="Int. J. Syst. Evol. Microbiol.">
        <title>The Global Catalogue of Microorganisms (GCM) 10K type strain sequencing project: providing services to taxonomists for standard genome sequencing and annotation.</title>
        <authorList>
            <consortium name="The Broad Institute Genomics Platform"/>
            <consortium name="The Broad Institute Genome Sequencing Center for Infectious Disease"/>
            <person name="Wu L."/>
            <person name="Ma J."/>
        </authorList>
    </citation>
    <scope>NUCLEOTIDE SEQUENCE [LARGE SCALE GENOMIC DNA]</scope>
    <source>
        <strain evidence="4">CGMCC 1.12749</strain>
    </source>
</reference>
<keyword evidence="1" id="KW-0732">Signal</keyword>
<dbReference type="NCBIfam" id="TIGR04183">
    <property type="entry name" value="Por_Secre_tail"/>
    <property type="match status" value="1"/>
</dbReference>
<dbReference type="EMBL" id="BMFP01000002">
    <property type="protein sequence ID" value="GGG08242.1"/>
    <property type="molecule type" value="Genomic_DNA"/>
</dbReference>
<feature type="domain" description="Secretion system C-terminal sorting" evidence="2">
    <location>
        <begin position="45"/>
        <end position="121"/>
    </location>
</feature>
<gene>
    <name evidence="3" type="ORF">GCM10011323_10970</name>
</gene>
<proteinExistence type="predicted"/>
<protein>
    <recommendedName>
        <fullName evidence="2">Secretion system C-terminal sorting domain-containing protein</fullName>
    </recommendedName>
</protein>
<evidence type="ECO:0000256" key="1">
    <source>
        <dbReference type="SAM" id="SignalP"/>
    </source>
</evidence>
<dbReference type="Pfam" id="PF18962">
    <property type="entry name" value="Por_Secre_tail"/>
    <property type="match status" value="1"/>
</dbReference>
<organism evidence="3 4">
    <name type="scientific">Pontibacter amylolyticus</name>
    <dbReference type="NCBI Taxonomy" id="1424080"/>
    <lineage>
        <taxon>Bacteria</taxon>
        <taxon>Pseudomonadati</taxon>
        <taxon>Bacteroidota</taxon>
        <taxon>Cytophagia</taxon>
        <taxon>Cytophagales</taxon>
        <taxon>Hymenobacteraceae</taxon>
        <taxon>Pontibacter</taxon>
    </lineage>
</organism>
<dbReference type="InterPro" id="IPR026444">
    <property type="entry name" value="Secre_tail"/>
</dbReference>
<sequence>MKQIILTFFFSMTVLLADAQVREPAPVQADTKSKSLEQQEKEVAIYPNPNNGVFTISFAQLNTQQVELRILNVIGNEVYHEVISRPDIHATKTVDLTRLAKGLYYVKIEADGYSSVRRVVVK</sequence>
<keyword evidence="4" id="KW-1185">Reference proteome</keyword>
<dbReference type="Proteomes" id="UP000634043">
    <property type="component" value="Unassembled WGS sequence"/>
</dbReference>
<name>A0ABQ1W081_9BACT</name>
<feature type="chain" id="PRO_5045204342" description="Secretion system C-terminal sorting domain-containing protein" evidence="1">
    <location>
        <begin position="20"/>
        <end position="122"/>
    </location>
</feature>
<comment type="caution">
    <text evidence="3">The sequence shown here is derived from an EMBL/GenBank/DDBJ whole genome shotgun (WGS) entry which is preliminary data.</text>
</comment>
<evidence type="ECO:0000313" key="4">
    <source>
        <dbReference type="Proteomes" id="UP000634043"/>
    </source>
</evidence>
<dbReference type="RefSeq" id="WP_229733816.1">
    <property type="nucleotide sequence ID" value="NZ_BMFP01000002.1"/>
</dbReference>
<feature type="signal peptide" evidence="1">
    <location>
        <begin position="1"/>
        <end position="19"/>
    </location>
</feature>
<evidence type="ECO:0000313" key="3">
    <source>
        <dbReference type="EMBL" id="GGG08242.1"/>
    </source>
</evidence>
<accession>A0ABQ1W081</accession>